<protein>
    <submittedName>
        <fullName evidence="1">Uncharacterized protein</fullName>
    </submittedName>
</protein>
<comment type="caution">
    <text evidence="1">The sequence shown here is derived from an EMBL/GenBank/DDBJ whole genome shotgun (WGS) entry which is preliminary data.</text>
</comment>
<dbReference type="Proteomes" id="UP000266861">
    <property type="component" value="Unassembled WGS sequence"/>
</dbReference>
<organism evidence="1 2">
    <name type="scientific">Diversispora epigaea</name>
    <dbReference type="NCBI Taxonomy" id="1348612"/>
    <lineage>
        <taxon>Eukaryota</taxon>
        <taxon>Fungi</taxon>
        <taxon>Fungi incertae sedis</taxon>
        <taxon>Mucoromycota</taxon>
        <taxon>Glomeromycotina</taxon>
        <taxon>Glomeromycetes</taxon>
        <taxon>Diversisporales</taxon>
        <taxon>Diversisporaceae</taxon>
        <taxon>Diversispora</taxon>
    </lineage>
</organism>
<dbReference type="STRING" id="1348612.A0A397I6T4"/>
<keyword evidence="2" id="KW-1185">Reference proteome</keyword>
<evidence type="ECO:0000313" key="1">
    <source>
        <dbReference type="EMBL" id="RHZ71439.1"/>
    </source>
</evidence>
<name>A0A397I6T4_9GLOM</name>
<sequence>MYCQPKQKNSASVDAIIAPDTLFQMTVSNNHPINISSLKNLINKLGDKSGTNPINFYFVLPKDLYRNFQIQKLHKNNAKVMPTWITKRFRQYALEIDLSS</sequence>
<dbReference type="OrthoDB" id="2340858at2759"/>
<accession>A0A397I6T4</accession>
<gene>
    <name evidence="1" type="ORF">Glove_258g44</name>
</gene>
<dbReference type="AlphaFoldDB" id="A0A397I6T4"/>
<proteinExistence type="predicted"/>
<dbReference type="EMBL" id="PQFF01000236">
    <property type="protein sequence ID" value="RHZ71439.1"/>
    <property type="molecule type" value="Genomic_DNA"/>
</dbReference>
<reference evidence="1 2" key="1">
    <citation type="submission" date="2018-08" db="EMBL/GenBank/DDBJ databases">
        <title>Genome and evolution of the arbuscular mycorrhizal fungus Diversispora epigaea (formerly Glomus versiforme) and its bacterial endosymbionts.</title>
        <authorList>
            <person name="Sun X."/>
            <person name="Fei Z."/>
            <person name="Harrison M."/>
        </authorList>
    </citation>
    <scope>NUCLEOTIDE SEQUENCE [LARGE SCALE GENOMIC DNA]</scope>
    <source>
        <strain evidence="1 2">IT104</strain>
    </source>
</reference>
<evidence type="ECO:0000313" key="2">
    <source>
        <dbReference type="Proteomes" id="UP000266861"/>
    </source>
</evidence>